<dbReference type="InterPro" id="IPR024079">
    <property type="entry name" value="MetalloPept_cat_dom_sf"/>
</dbReference>
<dbReference type="Gene3D" id="3.40.390.10">
    <property type="entry name" value="Collagenase (Catalytic Domain)"/>
    <property type="match status" value="1"/>
</dbReference>
<dbReference type="EMBL" id="JAQQBR010000002">
    <property type="protein sequence ID" value="KAK0180558.1"/>
    <property type="molecule type" value="Genomic_DNA"/>
</dbReference>
<dbReference type="AlphaFoldDB" id="A0AA39G3A8"/>
<dbReference type="SUPFAM" id="SSF55486">
    <property type="entry name" value="Metalloproteases ('zincins'), catalytic domain"/>
    <property type="match status" value="1"/>
</dbReference>
<reference evidence="1" key="1">
    <citation type="journal article" date="2023" name="bioRxiv">
        <title>Scaffold-level genome assemblies of two parasitoid biocontrol wasps reveal the parthenogenesis mechanism and an associated novel virus.</title>
        <authorList>
            <person name="Inwood S."/>
            <person name="Skelly J."/>
            <person name="Guhlin J."/>
            <person name="Harrop T."/>
            <person name="Goldson S."/>
            <person name="Dearden P."/>
        </authorList>
    </citation>
    <scope>NUCLEOTIDE SEQUENCE</scope>
    <source>
        <strain evidence="1">Lincoln</strain>
        <tissue evidence="1">Whole body</tissue>
    </source>
</reference>
<dbReference type="Proteomes" id="UP001168972">
    <property type="component" value="Unassembled WGS sequence"/>
</dbReference>
<reference evidence="1" key="2">
    <citation type="submission" date="2023-03" db="EMBL/GenBank/DDBJ databases">
        <authorList>
            <person name="Inwood S.N."/>
            <person name="Skelly J.G."/>
            <person name="Guhlin J."/>
            <person name="Harrop T.W.R."/>
            <person name="Goldson S.G."/>
            <person name="Dearden P.K."/>
        </authorList>
    </citation>
    <scope>NUCLEOTIDE SEQUENCE</scope>
    <source>
        <strain evidence="1">Lincoln</strain>
        <tissue evidence="1">Whole body</tissue>
    </source>
</reference>
<name>A0AA39G3A8_MICHY</name>
<protein>
    <submittedName>
        <fullName evidence="1">Uncharacterized protein</fullName>
    </submittedName>
</protein>
<organism evidence="1 2">
    <name type="scientific">Microctonus hyperodae</name>
    <name type="common">Parasitoid wasp</name>
    <dbReference type="NCBI Taxonomy" id="165561"/>
    <lineage>
        <taxon>Eukaryota</taxon>
        <taxon>Metazoa</taxon>
        <taxon>Ecdysozoa</taxon>
        <taxon>Arthropoda</taxon>
        <taxon>Hexapoda</taxon>
        <taxon>Insecta</taxon>
        <taxon>Pterygota</taxon>
        <taxon>Neoptera</taxon>
        <taxon>Endopterygota</taxon>
        <taxon>Hymenoptera</taxon>
        <taxon>Apocrita</taxon>
        <taxon>Ichneumonoidea</taxon>
        <taxon>Braconidae</taxon>
        <taxon>Euphorinae</taxon>
        <taxon>Microctonus</taxon>
    </lineage>
</organism>
<gene>
    <name evidence="1" type="ORF">PV327_002926</name>
</gene>
<accession>A0AA39G3A8</accession>
<dbReference type="GO" id="GO:0008237">
    <property type="term" value="F:metallopeptidase activity"/>
    <property type="evidence" value="ECO:0007669"/>
    <property type="project" value="InterPro"/>
</dbReference>
<evidence type="ECO:0000313" key="2">
    <source>
        <dbReference type="Proteomes" id="UP001168972"/>
    </source>
</evidence>
<evidence type="ECO:0000313" key="1">
    <source>
        <dbReference type="EMBL" id="KAK0180558.1"/>
    </source>
</evidence>
<sequence length="274" mass="31826">MKDKVPTQTKEHQWTPGVLRLGNVEGKWIMSNILDNNKVTQPDEKPVTIFYPEILLFVPWKSYPNNALTLMVRHFIVYFNGIDMLMSKLSTDNIKIHLNLAGIVFEESRDLFGFMIPIDITVPSDEDPPEKIRYIDCQSTSELVSEYINTNKDTFPDDSFDFYFIPSRTDSWWTAKNIEACGISLINDNYAERWWSNNHKSGIIIHHGNPCEYVTAAHEIAHLMNIKHESQKKGYSDGITQCYAIMQETNPFCPDCLKWTNQNIEDLQKFSKYK</sequence>
<proteinExistence type="predicted"/>
<keyword evidence="2" id="KW-1185">Reference proteome</keyword>
<comment type="caution">
    <text evidence="1">The sequence shown here is derived from an EMBL/GenBank/DDBJ whole genome shotgun (WGS) entry which is preliminary data.</text>
</comment>